<protein>
    <recommendedName>
        <fullName evidence="7">Dihydroorotate dehydrogenase catalytic domain-containing protein</fullName>
    </recommendedName>
</protein>
<evidence type="ECO:0000313" key="9">
    <source>
        <dbReference type="Proteomes" id="UP000176322"/>
    </source>
</evidence>
<dbReference type="InterPro" id="IPR050074">
    <property type="entry name" value="DHO_dehydrogenase"/>
</dbReference>
<dbReference type="STRING" id="1798475.A2837_02430"/>
<keyword evidence="6" id="KW-0560">Oxidoreductase</keyword>
<dbReference type="GO" id="GO:0044205">
    <property type="term" value="P:'de novo' UMP biosynthetic process"/>
    <property type="evidence" value="ECO:0007669"/>
    <property type="project" value="UniProtKB-UniPathway"/>
</dbReference>
<proteinExistence type="predicted"/>
<dbReference type="UniPathway" id="UPA00070"/>
<dbReference type="InterPro" id="IPR012135">
    <property type="entry name" value="Dihydroorotate_DH_1_2"/>
</dbReference>
<gene>
    <name evidence="8" type="ORF">A2837_02430</name>
</gene>
<evidence type="ECO:0000256" key="5">
    <source>
        <dbReference type="ARBA" id="ARBA00022975"/>
    </source>
</evidence>
<comment type="caution">
    <text evidence="8">The sequence shown here is derived from an EMBL/GenBank/DDBJ whole genome shotgun (WGS) entry which is preliminary data.</text>
</comment>
<evidence type="ECO:0000256" key="3">
    <source>
        <dbReference type="ARBA" id="ARBA00022630"/>
    </source>
</evidence>
<evidence type="ECO:0000313" key="8">
    <source>
        <dbReference type="EMBL" id="OGG41352.1"/>
    </source>
</evidence>
<accession>A0A1F6BX47</accession>
<evidence type="ECO:0000256" key="6">
    <source>
        <dbReference type="ARBA" id="ARBA00023002"/>
    </source>
</evidence>
<dbReference type="PANTHER" id="PTHR48109">
    <property type="entry name" value="DIHYDROOROTATE DEHYDROGENASE (QUINONE), MITOCHONDRIAL-RELATED"/>
    <property type="match status" value="1"/>
</dbReference>
<feature type="domain" description="Dihydroorotate dehydrogenase catalytic" evidence="7">
    <location>
        <begin position="2"/>
        <end position="277"/>
    </location>
</feature>
<dbReference type="SUPFAM" id="SSF51395">
    <property type="entry name" value="FMN-linked oxidoreductases"/>
    <property type="match status" value="1"/>
</dbReference>
<dbReference type="GO" id="GO:0004152">
    <property type="term" value="F:dihydroorotate dehydrogenase activity"/>
    <property type="evidence" value="ECO:0007669"/>
    <property type="project" value="InterPro"/>
</dbReference>
<dbReference type="InterPro" id="IPR005720">
    <property type="entry name" value="Dihydroorotate_DH_cat"/>
</dbReference>
<evidence type="ECO:0000256" key="2">
    <source>
        <dbReference type="ARBA" id="ARBA00004725"/>
    </source>
</evidence>
<keyword evidence="4" id="KW-0288">FMN</keyword>
<dbReference type="PIRSF" id="PIRSF000164">
    <property type="entry name" value="DHO_oxidase"/>
    <property type="match status" value="1"/>
</dbReference>
<organism evidence="8 9">
    <name type="scientific">Candidatus Kaiserbacteria bacterium RIFCSPHIGHO2_01_FULL_46_22</name>
    <dbReference type="NCBI Taxonomy" id="1798475"/>
    <lineage>
        <taxon>Bacteria</taxon>
        <taxon>Candidatus Kaiseribacteriota</taxon>
    </lineage>
</organism>
<dbReference type="Gene3D" id="3.20.20.70">
    <property type="entry name" value="Aldolase class I"/>
    <property type="match status" value="1"/>
</dbReference>
<keyword evidence="5" id="KW-0665">Pyrimidine biosynthesis</keyword>
<evidence type="ECO:0000256" key="1">
    <source>
        <dbReference type="ARBA" id="ARBA00001917"/>
    </source>
</evidence>
<dbReference type="Proteomes" id="UP000176322">
    <property type="component" value="Unassembled WGS sequence"/>
</dbReference>
<dbReference type="GO" id="GO:0005737">
    <property type="term" value="C:cytoplasm"/>
    <property type="evidence" value="ECO:0007669"/>
    <property type="project" value="InterPro"/>
</dbReference>
<name>A0A1F6BX47_9BACT</name>
<evidence type="ECO:0000256" key="4">
    <source>
        <dbReference type="ARBA" id="ARBA00022643"/>
    </source>
</evidence>
<comment type="cofactor">
    <cofactor evidence="1">
        <name>FMN</name>
        <dbReference type="ChEBI" id="CHEBI:58210"/>
    </cofactor>
</comment>
<reference evidence="8 9" key="1">
    <citation type="journal article" date="2016" name="Nat. Commun.">
        <title>Thousands of microbial genomes shed light on interconnected biogeochemical processes in an aquifer system.</title>
        <authorList>
            <person name="Anantharaman K."/>
            <person name="Brown C.T."/>
            <person name="Hug L.A."/>
            <person name="Sharon I."/>
            <person name="Castelle C.J."/>
            <person name="Probst A.J."/>
            <person name="Thomas B.C."/>
            <person name="Singh A."/>
            <person name="Wilkins M.J."/>
            <person name="Karaoz U."/>
            <person name="Brodie E.L."/>
            <person name="Williams K.H."/>
            <person name="Hubbard S.S."/>
            <person name="Banfield J.F."/>
        </authorList>
    </citation>
    <scope>NUCLEOTIDE SEQUENCE [LARGE SCALE GENOMIC DNA]</scope>
</reference>
<evidence type="ECO:0000259" key="7">
    <source>
        <dbReference type="Pfam" id="PF01180"/>
    </source>
</evidence>
<sequence length="292" mass="31445">MVGGGVAKTTEHLDQYTQTETLAEWGSFTKEEKVGNGGRDYYAHYRGGELQFALNSIGLTNPGIEYAKRNSREMINRYADHGKPLILNISGEGVQDSLELLQKAVEYRFPIVTANAACPNVESGGSRPMPVMCFDIDAMQQFIIRADAKIGSTDNVIMLKVSTGLPLLTLKQICETLKGTSAFSGIITGNTVPGGFHYLEDGQTAIKTRTGIEVGGMSGPAIKPLALSQTKFAADFFGANKEVWHCGGIMNADDCHDAFRAGASAVQLVTGFIEAGQKPEFIRDILVDLAND</sequence>
<dbReference type="AlphaFoldDB" id="A0A1F6BX47"/>
<comment type="pathway">
    <text evidence="2">Pyrimidine metabolism; UMP biosynthesis via de novo pathway.</text>
</comment>
<dbReference type="EMBL" id="MFKO01000008">
    <property type="protein sequence ID" value="OGG41352.1"/>
    <property type="molecule type" value="Genomic_DNA"/>
</dbReference>
<dbReference type="InterPro" id="IPR013785">
    <property type="entry name" value="Aldolase_TIM"/>
</dbReference>
<dbReference type="Pfam" id="PF01180">
    <property type="entry name" value="DHO_dh"/>
    <property type="match status" value="1"/>
</dbReference>
<keyword evidence="3" id="KW-0285">Flavoprotein</keyword>